<dbReference type="KEGG" id="tva:4753787"/>
<accession>A2FGF8</accession>
<keyword evidence="2" id="KW-1185">Reference proteome</keyword>
<organism evidence="1 2">
    <name type="scientific">Trichomonas vaginalis (strain ATCC PRA-98 / G3)</name>
    <dbReference type="NCBI Taxonomy" id="412133"/>
    <lineage>
        <taxon>Eukaryota</taxon>
        <taxon>Metamonada</taxon>
        <taxon>Parabasalia</taxon>
        <taxon>Trichomonadida</taxon>
        <taxon>Trichomonadidae</taxon>
        <taxon>Trichomonas</taxon>
    </lineage>
</organism>
<dbReference type="VEuPathDB" id="TrichDB:TVAG_369320"/>
<sequence length="133" mass="14942">MEQDPFTAGIQEPQKSITEQLEKTVLDFESENPVEKTIDDGINTLISKIEEIDMSVIDVVGNQMSALSKEFDSLISNTQKLFTDLSNLKTTQQDILNAKMDDTIALVSKLQNTMNSIRKIRGRSPFKNGNKTF</sequence>
<evidence type="ECO:0000313" key="1">
    <source>
        <dbReference type="EMBL" id="EAX96022.1"/>
    </source>
</evidence>
<dbReference type="Proteomes" id="UP000001542">
    <property type="component" value="Unassembled WGS sequence"/>
</dbReference>
<dbReference type="AlphaFoldDB" id="A2FGF8"/>
<dbReference type="EMBL" id="DS113778">
    <property type="protein sequence ID" value="EAX96022.1"/>
    <property type="molecule type" value="Genomic_DNA"/>
</dbReference>
<reference evidence="1" key="2">
    <citation type="journal article" date="2007" name="Science">
        <title>Draft genome sequence of the sexually transmitted pathogen Trichomonas vaginalis.</title>
        <authorList>
            <person name="Carlton J.M."/>
            <person name="Hirt R.P."/>
            <person name="Silva J.C."/>
            <person name="Delcher A.L."/>
            <person name="Schatz M."/>
            <person name="Zhao Q."/>
            <person name="Wortman J.R."/>
            <person name="Bidwell S.L."/>
            <person name="Alsmark U.C.M."/>
            <person name="Besteiro S."/>
            <person name="Sicheritz-Ponten T."/>
            <person name="Noel C.J."/>
            <person name="Dacks J.B."/>
            <person name="Foster P.G."/>
            <person name="Simillion C."/>
            <person name="Van de Peer Y."/>
            <person name="Miranda-Saavedra D."/>
            <person name="Barton G.J."/>
            <person name="Westrop G.D."/>
            <person name="Mueller S."/>
            <person name="Dessi D."/>
            <person name="Fiori P.L."/>
            <person name="Ren Q."/>
            <person name="Paulsen I."/>
            <person name="Zhang H."/>
            <person name="Bastida-Corcuera F.D."/>
            <person name="Simoes-Barbosa A."/>
            <person name="Brown M.T."/>
            <person name="Hayes R.D."/>
            <person name="Mukherjee M."/>
            <person name="Okumura C.Y."/>
            <person name="Schneider R."/>
            <person name="Smith A.J."/>
            <person name="Vanacova S."/>
            <person name="Villalvazo M."/>
            <person name="Haas B.J."/>
            <person name="Pertea M."/>
            <person name="Feldblyum T.V."/>
            <person name="Utterback T.R."/>
            <person name="Shu C.L."/>
            <person name="Osoegawa K."/>
            <person name="de Jong P.J."/>
            <person name="Hrdy I."/>
            <person name="Horvathova L."/>
            <person name="Zubacova Z."/>
            <person name="Dolezal P."/>
            <person name="Malik S.B."/>
            <person name="Logsdon J.M. Jr."/>
            <person name="Henze K."/>
            <person name="Gupta A."/>
            <person name="Wang C.C."/>
            <person name="Dunne R.L."/>
            <person name="Upcroft J.A."/>
            <person name="Upcroft P."/>
            <person name="White O."/>
            <person name="Salzberg S.L."/>
            <person name="Tang P."/>
            <person name="Chiu C.-H."/>
            <person name="Lee Y.-S."/>
            <person name="Embley T.M."/>
            <person name="Coombs G.H."/>
            <person name="Mottram J.C."/>
            <person name="Tachezy J."/>
            <person name="Fraser-Liggett C.M."/>
            <person name="Johnson P.J."/>
        </authorList>
    </citation>
    <scope>NUCLEOTIDE SEQUENCE [LARGE SCALE GENOMIC DNA]</scope>
    <source>
        <strain evidence="1">G3</strain>
    </source>
</reference>
<dbReference type="SMR" id="A2FGF8"/>
<dbReference type="OrthoDB" id="2020852at2759"/>
<dbReference type="InParanoid" id="A2FGF8"/>
<evidence type="ECO:0000313" key="2">
    <source>
        <dbReference type="Proteomes" id="UP000001542"/>
    </source>
</evidence>
<gene>
    <name evidence="1" type="ORF">TVAG_369320</name>
</gene>
<dbReference type="RefSeq" id="XP_001308952.1">
    <property type="nucleotide sequence ID" value="XM_001308951.1"/>
</dbReference>
<proteinExistence type="predicted"/>
<name>A2FGF8_TRIV3</name>
<dbReference type="VEuPathDB" id="TrichDB:TVAGG3_0436010"/>
<protein>
    <submittedName>
        <fullName evidence="1">Uncharacterized protein</fullName>
    </submittedName>
</protein>
<reference evidence="1" key="1">
    <citation type="submission" date="2006-10" db="EMBL/GenBank/DDBJ databases">
        <authorList>
            <person name="Amadeo P."/>
            <person name="Zhao Q."/>
            <person name="Wortman J."/>
            <person name="Fraser-Liggett C."/>
            <person name="Carlton J."/>
        </authorList>
    </citation>
    <scope>NUCLEOTIDE SEQUENCE</scope>
    <source>
        <strain evidence="1">G3</strain>
    </source>
</reference>